<dbReference type="Proteomes" id="UP000663851">
    <property type="component" value="Unassembled WGS sequence"/>
</dbReference>
<keyword evidence="7" id="KW-1185">Reference proteome</keyword>
<evidence type="ECO:0000313" key="5">
    <source>
        <dbReference type="EMBL" id="CAF4271995.1"/>
    </source>
</evidence>
<gene>
    <name evidence="4" type="ORF">HFQ381_LOCUS7618</name>
    <name evidence="3" type="ORF">LUA448_LOCUS22631</name>
    <name evidence="2" type="ORF">TIS948_LOCUS2880</name>
    <name evidence="5" type="ORF">UJA718_LOCUS10838</name>
</gene>
<dbReference type="Proteomes" id="UP000663873">
    <property type="component" value="Unassembled WGS sequence"/>
</dbReference>
<dbReference type="EMBL" id="CAJOBP010001294">
    <property type="protein sequence ID" value="CAF4271995.1"/>
    <property type="molecule type" value="Genomic_DNA"/>
</dbReference>
<evidence type="ECO:0000313" key="2">
    <source>
        <dbReference type="EMBL" id="CAF3029137.1"/>
    </source>
</evidence>
<dbReference type="EMBL" id="CAJNYD010002925">
    <property type="protein sequence ID" value="CAF3460778.1"/>
    <property type="molecule type" value="Genomic_DNA"/>
</dbReference>
<protein>
    <submittedName>
        <fullName evidence="3">Uncharacterized protein</fullName>
    </submittedName>
</protein>
<feature type="signal peptide" evidence="1">
    <location>
        <begin position="1"/>
        <end position="24"/>
    </location>
</feature>
<evidence type="ECO:0000313" key="6">
    <source>
        <dbReference type="Proteomes" id="UP000663833"/>
    </source>
</evidence>
<dbReference type="AlphaFoldDB" id="A0A818EL41"/>
<dbReference type="EMBL" id="CAJNXB010000128">
    <property type="protein sequence ID" value="CAF3029137.1"/>
    <property type="molecule type" value="Genomic_DNA"/>
</dbReference>
<evidence type="ECO:0000256" key="1">
    <source>
        <dbReference type="SAM" id="SignalP"/>
    </source>
</evidence>
<reference evidence="3" key="1">
    <citation type="submission" date="2021-02" db="EMBL/GenBank/DDBJ databases">
        <authorList>
            <person name="Nowell W R."/>
        </authorList>
    </citation>
    <scope>NUCLEOTIDE SEQUENCE</scope>
</reference>
<dbReference type="Proteomes" id="UP000663833">
    <property type="component" value="Unassembled WGS sequence"/>
</dbReference>
<evidence type="ECO:0000313" key="4">
    <source>
        <dbReference type="EMBL" id="CAF4203429.1"/>
    </source>
</evidence>
<dbReference type="Proteomes" id="UP000663825">
    <property type="component" value="Unassembled WGS sequence"/>
</dbReference>
<evidence type="ECO:0000313" key="3">
    <source>
        <dbReference type="EMBL" id="CAF3460778.1"/>
    </source>
</evidence>
<keyword evidence="1" id="KW-0732">Signal</keyword>
<accession>A0A818EL41</accession>
<comment type="caution">
    <text evidence="3">The sequence shown here is derived from an EMBL/GenBank/DDBJ whole genome shotgun (WGS) entry which is preliminary data.</text>
</comment>
<name>A0A818EL41_9BILA</name>
<feature type="chain" id="PRO_5036414413" evidence="1">
    <location>
        <begin position="25"/>
        <end position="113"/>
    </location>
</feature>
<dbReference type="EMBL" id="CAJOBO010000366">
    <property type="protein sequence ID" value="CAF4203429.1"/>
    <property type="molecule type" value="Genomic_DNA"/>
</dbReference>
<organism evidence="3 6">
    <name type="scientific">Rotaria socialis</name>
    <dbReference type="NCBI Taxonomy" id="392032"/>
    <lineage>
        <taxon>Eukaryota</taxon>
        <taxon>Metazoa</taxon>
        <taxon>Spiralia</taxon>
        <taxon>Gnathifera</taxon>
        <taxon>Rotifera</taxon>
        <taxon>Eurotatoria</taxon>
        <taxon>Bdelloidea</taxon>
        <taxon>Philodinida</taxon>
        <taxon>Philodinidae</taxon>
        <taxon>Rotaria</taxon>
    </lineage>
</organism>
<sequence length="113" mass="12989">MASSKKYFILQMIFLVQLLYMSYGRECKSCEKEDHDCLLGQNVRVRTCSTENDLCYIWFDRSGSDVGVQRDCISIDTIEYDVIKDVMGEKMTGCVKRINGLDCFTFCSSDNCN</sequence>
<dbReference type="OrthoDB" id="10003611at2759"/>
<evidence type="ECO:0000313" key="7">
    <source>
        <dbReference type="Proteomes" id="UP000663873"/>
    </source>
</evidence>
<proteinExistence type="predicted"/>